<organism evidence="1 2">
    <name type="scientific">Ditylenchus dipsaci</name>
    <dbReference type="NCBI Taxonomy" id="166011"/>
    <lineage>
        <taxon>Eukaryota</taxon>
        <taxon>Metazoa</taxon>
        <taxon>Ecdysozoa</taxon>
        <taxon>Nematoda</taxon>
        <taxon>Chromadorea</taxon>
        <taxon>Rhabditida</taxon>
        <taxon>Tylenchina</taxon>
        <taxon>Tylenchomorpha</taxon>
        <taxon>Sphaerularioidea</taxon>
        <taxon>Anguinidae</taxon>
        <taxon>Anguininae</taxon>
        <taxon>Ditylenchus</taxon>
    </lineage>
</organism>
<evidence type="ECO:0000313" key="1">
    <source>
        <dbReference type="Proteomes" id="UP000887574"/>
    </source>
</evidence>
<evidence type="ECO:0000313" key="2">
    <source>
        <dbReference type="WBParaSite" id="jg10586"/>
    </source>
</evidence>
<dbReference type="Proteomes" id="UP000887574">
    <property type="component" value="Unplaced"/>
</dbReference>
<name>A0A915CM69_9BILA</name>
<dbReference type="WBParaSite" id="jg10586">
    <property type="protein sequence ID" value="jg10586"/>
    <property type="gene ID" value="jg10586"/>
</dbReference>
<protein>
    <submittedName>
        <fullName evidence="2">Uncharacterized protein</fullName>
    </submittedName>
</protein>
<dbReference type="AlphaFoldDB" id="A0A915CM69"/>
<proteinExistence type="predicted"/>
<sequence length="134" mass="15040">MDYWDSSRGIAQIPFSKLPERLDGLLEGAFMDIYTLPTHLKDLYDARGAKGQQGLIPLPATAGAGLLQPIQLQCSHKECYNKSSLQDFHYQPTCFRFNSRGGNRTRNEFVFDNPSKSILISSHNQSSIGHSKNH</sequence>
<accession>A0A915CM69</accession>
<reference evidence="2" key="1">
    <citation type="submission" date="2022-11" db="UniProtKB">
        <authorList>
            <consortium name="WormBaseParasite"/>
        </authorList>
    </citation>
    <scope>IDENTIFICATION</scope>
</reference>
<keyword evidence="1" id="KW-1185">Reference proteome</keyword>